<keyword evidence="2" id="KW-1185">Reference proteome</keyword>
<dbReference type="RefSeq" id="WP_165299693.1">
    <property type="nucleotide sequence ID" value="NZ_JAAKZZ010000160.1"/>
</dbReference>
<dbReference type="Gene3D" id="3.40.50.1240">
    <property type="entry name" value="Phosphoglycerate mutase-like"/>
    <property type="match status" value="1"/>
</dbReference>
<dbReference type="PANTHER" id="PTHR48100">
    <property type="entry name" value="BROAD-SPECIFICITY PHOSPHATASE YOR283W-RELATED"/>
    <property type="match status" value="1"/>
</dbReference>
<sequence length="229" mass="24865">MEPTRVLLVKHGDSHHRHEGVNGGPDGCRGLTDLGRWEAGRLRDRLMSPGSLTGTVTVYSSVIPRAVETAEILAEAVGGAHGLEQPPEVVRDCGLCTYHTDEKLDGVPWDEIRRDHAAPNGGVFLPFQRGIESWSDLVNRVCKALTAIAVRHAGETVIIAGHEETVEASLIAFGALPVYRTFDVGVHTASVTEWVTADDPSAEWDTAATSWLPARWTLTRFADSAHTEE</sequence>
<name>A0A6G4WZI3_9ACTN</name>
<reference evidence="1 2" key="1">
    <citation type="submission" date="2020-02" db="EMBL/GenBank/DDBJ databases">
        <title>Whole-genome analyses of novel actinobacteria.</title>
        <authorList>
            <person name="Sahin N."/>
            <person name="Tatar D."/>
        </authorList>
    </citation>
    <scope>NUCLEOTIDE SEQUENCE [LARGE SCALE GENOMIC DNA]</scope>
    <source>
        <strain evidence="1 2">SB3404</strain>
    </source>
</reference>
<dbReference type="SMART" id="SM00855">
    <property type="entry name" value="PGAM"/>
    <property type="match status" value="1"/>
</dbReference>
<protein>
    <submittedName>
        <fullName evidence="1">Histidine phosphatase family protein</fullName>
    </submittedName>
</protein>
<dbReference type="Proteomes" id="UP000477722">
    <property type="component" value="Unassembled WGS sequence"/>
</dbReference>
<dbReference type="SUPFAM" id="SSF53254">
    <property type="entry name" value="Phosphoglycerate mutase-like"/>
    <property type="match status" value="1"/>
</dbReference>
<dbReference type="InterPro" id="IPR050275">
    <property type="entry name" value="PGM_Phosphatase"/>
</dbReference>
<comment type="caution">
    <text evidence="1">The sequence shown here is derived from an EMBL/GenBank/DDBJ whole genome shotgun (WGS) entry which is preliminary data.</text>
</comment>
<proteinExistence type="predicted"/>
<dbReference type="InterPro" id="IPR013078">
    <property type="entry name" value="His_Pase_superF_clade-1"/>
</dbReference>
<dbReference type="Pfam" id="PF00300">
    <property type="entry name" value="His_Phos_1"/>
    <property type="match status" value="1"/>
</dbReference>
<dbReference type="GO" id="GO:0005737">
    <property type="term" value="C:cytoplasm"/>
    <property type="evidence" value="ECO:0007669"/>
    <property type="project" value="TreeGrafter"/>
</dbReference>
<dbReference type="EMBL" id="JAAKZZ010000160">
    <property type="protein sequence ID" value="NGO70017.1"/>
    <property type="molecule type" value="Genomic_DNA"/>
</dbReference>
<evidence type="ECO:0000313" key="2">
    <source>
        <dbReference type="Proteomes" id="UP000477722"/>
    </source>
</evidence>
<organism evidence="1 2">
    <name type="scientific">Streptomyces boncukensis</name>
    <dbReference type="NCBI Taxonomy" id="2711219"/>
    <lineage>
        <taxon>Bacteria</taxon>
        <taxon>Bacillati</taxon>
        <taxon>Actinomycetota</taxon>
        <taxon>Actinomycetes</taxon>
        <taxon>Kitasatosporales</taxon>
        <taxon>Streptomycetaceae</taxon>
        <taxon>Streptomyces</taxon>
    </lineage>
</organism>
<dbReference type="InterPro" id="IPR029033">
    <property type="entry name" value="His_PPase_superfam"/>
</dbReference>
<dbReference type="AlphaFoldDB" id="A0A6G4WZI3"/>
<evidence type="ECO:0000313" key="1">
    <source>
        <dbReference type="EMBL" id="NGO70017.1"/>
    </source>
</evidence>
<gene>
    <name evidence="1" type="ORF">G5C65_16980</name>
</gene>
<dbReference type="CDD" id="cd07067">
    <property type="entry name" value="HP_PGM_like"/>
    <property type="match status" value="1"/>
</dbReference>
<dbReference type="GO" id="GO:0016791">
    <property type="term" value="F:phosphatase activity"/>
    <property type="evidence" value="ECO:0007669"/>
    <property type="project" value="TreeGrafter"/>
</dbReference>
<dbReference type="PANTHER" id="PTHR48100:SF59">
    <property type="entry name" value="ADENOSYLCOBALAMIN_ALPHA-RIBAZOLE PHOSPHATASE"/>
    <property type="match status" value="1"/>
</dbReference>
<accession>A0A6G4WZI3</accession>